<dbReference type="Pfam" id="PF00046">
    <property type="entry name" value="Homeodomain"/>
    <property type="match status" value="1"/>
</dbReference>
<evidence type="ECO:0000313" key="14">
    <source>
        <dbReference type="Proteomes" id="UP001151760"/>
    </source>
</evidence>
<evidence type="ECO:0000313" key="13">
    <source>
        <dbReference type="EMBL" id="GJT82233.1"/>
    </source>
</evidence>
<evidence type="ECO:0000256" key="3">
    <source>
        <dbReference type="ARBA" id="ARBA00023125"/>
    </source>
</evidence>
<dbReference type="Pfam" id="PF02183">
    <property type="entry name" value="HALZ"/>
    <property type="match status" value="1"/>
</dbReference>
<reference evidence="13" key="2">
    <citation type="submission" date="2022-01" db="EMBL/GenBank/DDBJ databases">
        <authorList>
            <person name="Yamashiro T."/>
            <person name="Shiraishi A."/>
            <person name="Satake H."/>
            <person name="Nakayama K."/>
        </authorList>
    </citation>
    <scope>NUCLEOTIDE SEQUENCE</scope>
</reference>
<keyword evidence="2 10" id="KW-0805">Transcription regulation</keyword>
<proteinExistence type="inferred from homology"/>
<dbReference type="SMART" id="SM00389">
    <property type="entry name" value="HOX"/>
    <property type="match status" value="1"/>
</dbReference>
<comment type="subcellular location">
    <subcellularLocation>
        <location evidence="1 8 9">Nucleus</location>
    </subcellularLocation>
</comment>
<evidence type="ECO:0000256" key="6">
    <source>
        <dbReference type="ARBA" id="ARBA00023242"/>
    </source>
</evidence>
<dbReference type="InterPro" id="IPR000047">
    <property type="entry name" value="HTH_motif"/>
</dbReference>
<dbReference type="CDD" id="cd00086">
    <property type="entry name" value="homeodomain"/>
    <property type="match status" value="1"/>
</dbReference>
<feature type="domain" description="Homeobox" evidence="12">
    <location>
        <begin position="8"/>
        <end position="68"/>
    </location>
</feature>
<dbReference type="PANTHER" id="PTHR24326">
    <property type="entry name" value="HOMEOBOX-LEUCINE ZIPPER PROTEIN"/>
    <property type="match status" value="1"/>
</dbReference>
<keyword evidence="11" id="KW-0175">Coiled coil</keyword>
<dbReference type="PROSITE" id="PS50071">
    <property type="entry name" value="HOMEOBOX_2"/>
    <property type="match status" value="1"/>
</dbReference>
<dbReference type="PROSITE" id="PS00027">
    <property type="entry name" value="HOMEOBOX_1"/>
    <property type="match status" value="1"/>
</dbReference>
<comment type="caution">
    <text evidence="13">The sequence shown here is derived from an EMBL/GenBank/DDBJ whole genome shotgun (WGS) entry which is preliminary data.</text>
</comment>
<accession>A0ABQ5H2W3</accession>
<dbReference type="InterPro" id="IPR045224">
    <property type="entry name" value="HDZip_class_I_plant"/>
</dbReference>
<evidence type="ECO:0000256" key="8">
    <source>
        <dbReference type="PROSITE-ProRule" id="PRU00108"/>
    </source>
</evidence>
<dbReference type="Proteomes" id="UP001151760">
    <property type="component" value="Unassembled WGS sequence"/>
</dbReference>
<evidence type="ECO:0000256" key="1">
    <source>
        <dbReference type="ARBA" id="ARBA00004123"/>
    </source>
</evidence>
<dbReference type="InterPro" id="IPR009057">
    <property type="entry name" value="Homeodomain-like_sf"/>
</dbReference>
<keyword evidence="3 8" id="KW-0238">DNA-binding</keyword>
<sequence>MLALGTTKNNNEGRRRFSDEQIRLLESMFETQSRPEFKMKQQLANKLGLHPRQVAIWFQNRRARSKSRQTELEYNNLQQNYDNLASMSESLKEENQALLNQLQMLRELAKTQQGNITTRHDFTNKSSNKELIGTISLSMTNNPTLHSENYNHQITVPFKDNTSYAQDDGSLVPDHQNWWEF</sequence>
<keyword evidence="5 10" id="KW-0804">Transcription</keyword>
<dbReference type="PANTHER" id="PTHR24326:SF620">
    <property type="entry name" value="HOMEOBOX-LEUCINE ZIPPER PROTEIN"/>
    <property type="match status" value="1"/>
</dbReference>
<keyword evidence="6 8" id="KW-0539">Nucleus</keyword>
<evidence type="ECO:0000259" key="12">
    <source>
        <dbReference type="PROSITE" id="PS50071"/>
    </source>
</evidence>
<gene>
    <name evidence="13" type="ORF">Tco_1056575</name>
</gene>
<dbReference type="InterPro" id="IPR001356">
    <property type="entry name" value="HD"/>
</dbReference>
<keyword evidence="4 8" id="KW-0371">Homeobox</keyword>
<dbReference type="InterPro" id="IPR003106">
    <property type="entry name" value="Leu_zip_homeo"/>
</dbReference>
<name>A0ABQ5H2W3_9ASTR</name>
<protein>
    <recommendedName>
        <fullName evidence="10">Homeobox-leucine zipper protein</fullName>
    </recommendedName>
    <alternativeName>
        <fullName evidence="10">HD-ZIP protein</fullName>
    </alternativeName>
    <alternativeName>
        <fullName evidence="10">Homeodomain transcription factor</fullName>
    </alternativeName>
</protein>
<dbReference type="PRINTS" id="PR00031">
    <property type="entry name" value="HTHREPRESSR"/>
</dbReference>
<feature type="coiled-coil region" evidence="11">
    <location>
        <begin position="60"/>
        <end position="115"/>
    </location>
</feature>
<evidence type="ECO:0000256" key="2">
    <source>
        <dbReference type="ARBA" id="ARBA00023015"/>
    </source>
</evidence>
<comment type="similarity">
    <text evidence="7 10">Belongs to the HD-ZIP homeobox family. Class I subfamily.</text>
</comment>
<dbReference type="EMBL" id="BQNB010019149">
    <property type="protein sequence ID" value="GJT82233.1"/>
    <property type="molecule type" value="Genomic_DNA"/>
</dbReference>
<comment type="function">
    <text evidence="10">Transcription factor.</text>
</comment>
<evidence type="ECO:0000256" key="4">
    <source>
        <dbReference type="ARBA" id="ARBA00023155"/>
    </source>
</evidence>
<keyword evidence="14" id="KW-1185">Reference proteome</keyword>
<organism evidence="13 14">
    <name type="scientific">Tanacetum coccineum</name>
    <dbReference type="NCBI Taxonomy" id="301880"/>
    <lineage>
        <taxon>Eukaryota</taxon>
        <taxon>Viridiplantae</taxon>
        <taxon>Streptophyta</taxon>
        <taxon>Embryophyta</taxon>
        <taxon>Tracheophyta</taxon>
        <taxon>Spermatophyta</taxon>
        <taxon>Magnoliopsida</taxon>
        <taxon>eudicotyledons</taxon>
        <taxon>Gunneridae</taxon>
        <taxon>Pentapetalae</taxon>
        <taxon>asterids</taxon>
        <taxon>campanulids</taxon>
        <taxon>Asterales</taxon>
        <taxon>Asteraceae</taxon>
        <taxon>Asteroideae</taxon>
        <taxon>Anthemideae</taxon>
        <taxon>Anthemidinae</taxon>
        <taxon>Tanacetum</taxon>
    </lineage>
</organism>
<evidence type="ECO:0000256" key="5">
    <source>
        <dbReference type="ARBA" id="ARBA00023163"/>
    </source>
</evidence>
<evidence type="ECO:0000256" key="7">
    <source>
        <dbReference type="ARBA" id="ARBA00025748"/>
    </source>
</evidence>
<evidence type="ECO:0000256" key="10">
    <source>
        <dbReference type="RuleBase" id="RU369038"/>
    </source>
</evidence>
<reference evidence="13" key="1">
    <citation type="journal article" date="2022" name="Int. J. Mol. Sci.">
        <title>Draft Genome of Tanacetum Coccineum: Genomic Comparison of Closely Related Tanacetum-Family Plants.</title>
        <authorList>
            <person name="Yamashiro T."/>
            <person name="Shiraishi A."/>
            <person name="Nakayama K."/>
            <person name="Satake H."/>
        </authorList>
    </citation>
    <scope>NUCLEOTIDE SEQUENCE</scope>
</reference>
<dbReference type="SUPFAM" id="SSF46689">
    <property type="entry name" value="Homeodomain-like"/>
    <property type="match status" value="1"/>
</dbReference>
<evidence type="ECO:0000256" key="11">
    <source>
        <dbReference type="SAM" id="Coils"/>
    </source>
</evidence>
<dbReference type="Gene3D" id="1.10.10.60">
    <property type="entry name" value="Homeodomain-like"/>
    <property type="match status" value="1"/>
</dbReference>
<dbReference type="InterPro" id="IPR017970">
    <property type="entry name" value="Homeobox_CS"/>
</dbReference>
<feature type="DNA-binding region" description="Homeobox" evidence="8">
    <location>
        <begin position="10"/>
        <end position="69"/>
    </location>
</feature>
<evidence type="ECO:0000256" key="9">
    <source>
        <dbReference type="RuleBase" id="RU000682"/>
    </source>
</evidence>